<feature type="signal peptide" evidence="2">
    <location>
        <begin position="1"/>
        <end position="29"/>
    </location>
</feature>
<evidence type="ECO:0000313" key="4">
    <source>
        <dbReference type="Proteomes" id="UP000807342"/>
    </source>
</evidence>
<keyword evidence="2" id="KW-0732">Signal</keyword>
<reference evidence="3" key="1">
    <citation type="submission" date="2020-11" db="EMBL/GenBank/DDBJ databases">
        <authorList>
            <consortium name="DOE Joint Genome Institute"/>
            <person name="Ahrendt S."/>
            <person name="Riley R."/>
            <person name="Andreopoulos W."/>
            <person name="Labutti K."/>
            <person name="Pangilinan J."/>
            <person name="Ruiz-Duenas F.J."/>
            <person name="Barrasa J.M."/>
            <person name="Sanchez-Garcia M."/>
            <person name="Camarero S."/>
            <person name="Miyauchi S."/>
            <person name="Serrano A."/>
            <person name="Linde D."/>
            <person name="Babiker R."/>
            <person name="Drula E."/>
            <person name="Ayuso-Fernandez I."/>
            <person name="Pacheco R."/>
            <person name="Padilla G."/>
            <person name="Ferreira P."/>
            <person name="Barriuso J."/>
            <person name="Kellner H."/>
            <person name="Castanera R."/>
            <person name="Alfaro M."/>
            <person name="Ramirez L."/>
            <person name="Pisabarro A.G."/>
            <person name="Kuo A."/>
            <person name="Tritt A."/>
            <person name="Lipzen A."/>
            <person name="He G."/>
            <person name="Yan M."/>
            <person name="Ng V."/>
            <person name="Cullen D."/>
            <person name="Martin F."/>
            <person name="Rosso M.-N."/>
            <person name="Henrissat B."/>
            <person name="Hibbett D."/>
            <person name="Martinez A.T."/>
            <person name="Grigoriev I.V."/>
        </authorList>
    </citation>
    <scope>NUCLEOTIDE SEQUENCE</scope>
    <source>
        <strain evidence="3">MF-IS2</strain>
    </source>
</reference>
<accession>A0A9P5XB00</accession>
<name>A0A9P5XB00_9AGAR</name>
<organism evidence="3 4">
    <name type="scientific">Macrolepiota fuliginosa MF-IS2</name>
    <dbReference type="NCBI Taxonomy" id="1400762"/>
    <lineage>
        <taxon>Eukaryota</taxon>
        <taxon>Fungi</taxon>
        <taxon>Dikarya</taxon>
        <taxon>Basidiomycota</taxon>
        <taxon>Agaricomycotina</taxon>
        <taxon>Agaricomycetes</taxon>
        <taxon>Agaricomycetidae</taxon>
        <taxon>Agaricales</taxon>
        <taxon>Agaricineae</taxon>
        <taxon>Agaricaceae</taxon>
        <taxon>Macrolepiota</taxon>
    </lineage>
</organism>
<protein>
    <submittedName>
        <fullName evidence="3">Uncharacterized protein</fullName>
    </submittedName>
</protein>
<dbReference type="AlphaFoldDB" id="A0A9P5XB00"/>
<proteinExistence type="predicted"/>
<feature type="chain" id="PRO_5040369125" evidence="2">
    <location>
        <begin position="30"/>
        <end position="181"/>
    </location>
</feature>
<dbReference type="Proteomes" id="UP000807342">
    <property type="component" value="Unassembled WGS sequence"/>
</dbReference>
<evidence type="ECO:0000313" key="3">
    <source>
        <dbReference type="EMBL" id="KAF9448037.1"/>
    </source>
</evidence>
<keyword evidence="4" id="KW-1185">Reference proteome</keyword>
<dbReference type="EMBL" id="MU151176">
    <property type="protein sequence ID" value="KAF9448037.1"/>
    <property type="molecule type" value="Genomic_DNA"/>
</dbReference>
<sequence>MLSLSFSRVMHVFILSIFLATFGISTSAAEALPAPDIELHDNTPTPTQPALPNVQIPNERERRDKKAPKVNVRVGRPLKQFNPRGVTEKARMLRKRGNSGGSNGGASPNSEYHGIVEVPASKPSPWFNHKSYGETVHQVGEVKLDGLTATSQANNPTSYGAANDQIADLSSGIKDEVIHIV</sequence>
<evidence type="ECO:0000256" key="2">
    <source>
        <dbReference type="SAM" id="SignalP"/>
    </source>
</evidence>
<gene>
    <name evidence="3" type="ORF">P691DRAFT_775728</name>
</gene>
<evidence type="ECO:0000256" key="1">
    <source>
        <dbReference type="SAM" id="MobiDB-lite"/>
    </source>
</evidence>
<feature type="region of interest" description="Disordered" evidence="1">
    <location>
        <begin position="36"/>
        <end position="70"/>
    </location>
</feature>
<comment type="caution">
    <text evidence="3">The sequence shown here is derived from an EMBL/GenBank/DDBJ whole genome shotgun (WGS) entry which is preliminary data.</text>
</comment>